<evidence type="ECO:0000256" key="2">
    <source>
        <dbReference type="ARBA" id="ARBA00022741"/>
    </source>
</evidence>
<evidence type="ECO:0000256" key="4">
    <source>
        <dbReference type="SAM" id="MobiDB-lite"/>
    </source>
</evidence>
<dbReference type="GO" id="GO:0016887">
    <property type="term" value="F:ATP hydrolysis activity"/>
    <property type="evidence" value="ECO:0007669"/>
    <property type="project" value="InterPro"/>
</dbReference>
<dbReference type="Proteomes" id="UP000315252">
    <property type="component" value="Unassembled WGS sequence"/>
</dbReference>
<accession>A0A545TTW7</accession>
<name>A0A545TTW7_9PROT</name>
<keyword evidence="1" id="KW-0677">Repeat</keyword>
<dbReference type="OrthoDB" id="9762369at2"/>
<dbReference type="InterPro" id="IPR003439">
    <property type="entry name" value="ABC_transporter-like_ATP-bd"/>
</dbReference>
<comment type="caution">
    <text evidence="6">The sequence shown here is derived from an EMBL/GenBank/DDBJ whole genome shotgun (WGS) entry which is preliminary data.</text>
</comment>
<dbReference type="Pfam" id="PF12848">
    <property type="entry name" value="ABC_tran_Xtn"/>
    <property type="match status" value="1"/>
</dbReference>
<dbReference type="InterPro" id="IPR017871">
    <property type="entry name" value="ABC_transporter-like_CS"/>
</dbReference>
<dbReference type="InterPro" id="IPR032781">
    <property type="entry name" value="ABC_tran_Xtn"/>
</dbReference>
<dbReference type="PANTHER" id="PTHR19211">
    <property type="entry name" value="ATP-BINDING TRANSPORT PROTEIN-RELATED"/>
    <property type="match status" value="1"/>
</dbReference>
<dbReference type="FunFam" id="3.40.50.300:FF:001092">
    <property type="entry name" value="ATP-binding cassette sub-family F member 2"/>
    <property type="match status" value="1"/>
</dbReference>
<feature type="region of interest" description="Disordered" evidence="4">
    <location>
        <begin position="522"/>
        <end position="561"/>
    </location>
</feature>
<dbReference type="GO" id="GO:0005524">
    <property type="term" value="F:ATP binding"/>
    <property type="evidence" value="ECO:0007669"/>
    <property type="project" value="UniProtKB-KW"/>
</dbReference>
<proteinExistence type="predicted"/>
<keyword evidence="3 6" id="KW-0067">ATP-binding</keyword>
<protein>
    <submittedName>
        <fullName evidence="6">ABC-F family ATP-binding cassette domain-containing protein</fullName>
    </submittedName>
</protein>
<evidence type="ECO:0000256" key="3">
    <source>
        <dbReference type="ARBA" id="ARBA00022840"/>
    </source>
</evidence>
<sequence>MLHIKEITQRVEGRLLFDRATAVVHKGERVGFVGRNGSGKSTLLRLIMGTTPLDGGDIVVPKGASVGTVAQDAPSGSTSLIDTVLAADVERASLLHEAETAEDPGRIAEIHERLATIKAETAPARAARILAGLGFSEEAQQQPCSSLSGGWRMRVALAALLFTEPDLLLLDEPTNHLDLEATLWLEGYLKGYPGTLLLVSHDRNLLNNIAQRTLHLEQLKLNIYNGNYDRFERTRRENQERQAAMRTKQIAERRHIESFVERFRAKASKARQAQSRLKALARMEPIASAIEERTTTFDFPTPVQLSPPLINLEDAAVGYSQDTPVLTNLNLRIDMDDRIALLGANGNGKSTFIKLLATRLKPMTGRLVKSSKLKVGYFSQDQADELDLNGTPLEHMARALPMETETKLRSHLGRFGFGQEHATTKVGKLSGGEKARLLFALMTRDKPHVLLLDEPTNHLDVDARQALIQAINGFDGAVILVSHDPHLIELSADRLWLVAEGGVQSYDGDMESYRQLLLDQRRDERAKARSDRRERESSGNGSSPAKQQNLSKKDKRKAAADARAAASDLRKKVKSAEQKVERLERQKKDLEVKLADPKFYDTSTADLEAMQIRFGQISKAIADAEQVWMEAQSALEEG</sequence>
<evidence type="ECO:0000313" key="7">
    <source>
        <dbReference type="Proteomes" id="UP000315252"/>
    </source>
</evidence>
<evidence type="ECO:0000259" key="5">
    <source>
        <dbReference type="PROSITE" id="PS50893"/>
    </source>
</evidence>
<feature type="compositionally biased region" description="Polar residues" evidence="4">
    <location>
        <begin position="539"/>
        <end position="549"/>
    </location>
</feature>
<feature type="domain" description="ABC transporter" evidence="5">
    <location>
        <begin position="2"/>
        <end position="243"/>
    </location>
</feature>
<dbReference type="FunFam" id="3.40.50.300:FF:000011">
    <property type="entry name" value="Putative ABC transporter ATP-binding component"/>
    <property type="match status" value="1"/>
</dbReference>
<dbReference type="CDD" id="cd03221">
    <property type="entry name" value="ABCF_EF-3"/>
    <property type="match status" value="2"/>
</dbReference>
<dbReference type="PANTHER" id="PTHR19211:SF14">
    <property type="entry name" value="ATP-BINDING CASSETTE SUB-FAMILY F MEMBER 1"/>
    <property type="match status" value="1"/>
</dbReference>
<feature type="domain" description="ABC transporter" evidence="5">
    <location>
        <begin position="310"/>
        <end position="525"/>
    </location>
</feature>
<dbReference type="PROSITE" id="PS50893">
    <property type="entry name" value="ABC_TRANSPORTER_2"/>
    <property type="match status" value="2"/>
</dbReference>
<dbReference type="EMBL" id="VHSH01000003">
    <property type="protein sequence ID" value="TQV80667.1"/>
    <property type="molecule type" value="Genomic_DNA"/>
</dbReference>
<evidence type="ECO:0000256" key="1">
    <source>
        <dbReference type="ARBA" id="ARBA00022737"/>
    </source>
</evidence>
<dbReference type="InterPro" id="IPR037118">
    <property type="entry name" value="Val-tRNA_synth_C_sf"/>
</dbReference>
<dbReference type="PROSITE" id="PS00211">
    <property type="entry name" value="ABC_TRANSPORTER_1"/>
    <property type="match status" value="2"/>
</dbReference>
<keyword evidence="7" id="KW-1185">Reference proteome</keyword>
<feature type="compositionally biased region" description="Basic and acidic residues" evidence="4">
    <location>
        <begin position="522"/>
        <end position="537"/>
    </location>
</feature>
<dbReference type="Gene3D" id="1.10.287.380">
    <property type="entry name" value="Valyl-tRNA synthetase, C-terminal domain"/>
    <property type="match status" value="1"/>
</dbReference>
<organism evidence="6 7">
    <name type="scientific">Denitrobaculum tricleocarpae</name>
    <dbReference type="NCBI Taxonomy" id="2591009"/>
    <lineage>
        <taxon>Bacteria</taxon>
        <taxon>Pseudomonadati</taxon>
        <taxon>Pseudomonadota</taxon>
        <taxon>Alphaproteobacteria</taxon>
        <taxon>Rhodospirillales</taxon>
        <taxon>Rhodospirillaceae</taxon>
        <taxon>Denitrobaculum</taxon>
    </lineage>
</organism>
<dbReference type="AlphaFoldDB" id="A0A545TTW7"/>
<dbReference type="SMART" id="SM00382">
    <property type="entry name" value="AAA"/>
    <property type="match status" value="2"/>
</dbReference>
<keyword evidence="2" id="KW-0547">Nucleotide-binding</keyword>
<dbReference type="InterPro" id="IPR003593">
    <property type="entry name" value="AAA+_ATPase"/>
</dbReference>
<evidence type="ECO:0000313" key="6">
    <source>
        <dbReference type="EMBL" id="TQV80667.1"/>
    </source>
</evidence>
<dbReference type="InterPro" id="IPR027417">
    <property type="entry name" value="P-loop_NTPase"/>
</dbReference>
<dbReference type="SUPFAM" id="SSF52540">
    <property type="entry name" value="P-loop containing nucleoside triphosphate hydrolases"/>
    <property type="match status" value="2"/>
</dbReference>
<dbReference type="Gene3D" id="3.40.50.300">
    <property type="entry name" value="P-loop containing nucleotide triphosphate hydrolases"/>
    <property type="match status" value="2"/>
</dbReference>
<gene>
    <name evidence="6" type="ORF">FKG95_10940</name>
</gene>
<reference evidence="6 7" key="1">
    <citation type="submission" date="2019-06" db="EMBL/GenBank/DDBJ databases">
        <title>Whole genome sequence for Rhodospirillaceae sp. R148.</title>
        <authorList>
            <person name="Wang G."/>
        </authorList>
    </citation>
    <scope>NUCLEOTIDE SEQUENCE [LARGE SCALE GENOMIC DNA]</scope>
    <source>
        <strain evidence="6 7">R148</strain>
    </source>
</reference>
<dbReference type="RefSeq" id="WP_142896381.1">
    <property type="nucleotide sequence ID" value="NZ_ML660054.1"/>
</dbReference>
<dbReference type="InterPro" id="IPR050611">
    <property type="entry name" value="ABCF"/>
</dbReference>
<dbReference type="Pfam" id="PF00005">
    <property type="entry name" value="ABC_tran"/>
    <property type="match status" value="2"/>
</dbReference>